<evidence type="ECO:0000256" key="4">
    <source>
        <dbReference type="ARBA" id="ARBA00023136"/>
    </source>
</evidence>
<dbReference type="GO" id="GO:0005886">
    <property type="term" value="C:plasma membrane"/>
    <property type="evidence" value="ECO:0007669"/>
    <property type="project" value="TreeGrafter"/>
</dbReference>
<dbReference type="InterPro" id="IPR036259">
    <property type="entry name" value="MFS_trans_sf"/>
</dbReference>
<evidence type="ECO:0000259" key="6">
    <source>
        <dbReference type="PROSITE" id="PS50850"/>
    </source>
</evidence>
<dbReference type="PROSITE" id="PS50850">
    <property type="entry name" value="MFS"/>
    <property type="match status" value="1"/>
</dbReference>
<feature type="transmembrane region" description="Helical" evidence="5">
    <location>
        <begin position="442"/>
        <end position="464"/>
    </location>
</feature>
<dbReference type="EMBL" id="KK207791">
    <property type="protein sequence ID" value="EZF54312.1"/>
    <property type="molecule type" value="Genomic_DNA"/>
</dbReference>
<feature type="transmembrane region" description="Helical" evidence="5">
    <location>
        <begin position="272"/>
        <end position="290"/>
    </location>
</feature>
<feature type="transmembrane region" description="Helical" evidence="5">
    <location>
        <begin position="536"/>
        <end position="559"/>
    </location>
</feature>
<keyword evidence="4 5" id="KW-0472">Membrane</keyword>
<feature type="domain" description="Major facilitator superfamily (MFS) profile" evidence="6">
    <location>
        <begin position="148"/>
        <end position="639"/>
    </location>
</feature>
<dbReference type="Proteomes" id="UP000023758">
    <property type="component" value="Unassembled WGS sequence"/>
</dbReference>
<feature type="transmembrane region" description="Helical" evidence="5">
    <location>
        <begin position="343"/>
        <end position="362"/>
    </location>
</feature>
<sequence>MASARKIFLITTVLDPVDLAMTSSLVSRLDGMEQQSTWACSVLFLFLLRVGWMSEPAVSLPRWHSYQMLDIYIYTYINMYIIHLLLRSLAFSDNYIPPLIKADINLASMSTAVEAGGQNGPQQSGVSSSASSHTEIEEFRPSKRTWLIFLTLSVLTLMVALDGTSISVALPIIASKLHGSAIEAFWSGTSFLLCSTVFQPSFASFSNIFGRKPMTLIALTFFFVGTLVSGLSNNFTQMLVGRSIQGVGGGGIIALTEIVVTDLIPMRERGKYFGILSSMWSLGSVLGPVLGGGFSQNVSWRWIFYINFPFVGISLIFIILFFKLTRIPDSLATKLRRIDYIGSALFIASAVSFLIPVTWGGVMYDWSSWRTLVPLILGIAGLIGFMFYETYFAADPMIPVTVFATRTAVVSYIETVLHGLVLWCGLYYLPLYFETVKEYSPILSGVALFPLSFTVAPSAVVVGVITTLTGKYRWSIWMGFFLSTLGMGLLAILKVDSSVPAWIFLMLPAGVGLGMLFPGLGFAIQASALKGHMSMAVAMFSFFRAFGQAIGVAIGGVIFQNRMVAKLRKYPEFSAPGLAEKLSKDAAVLVQVVRGMPEGPQKMHLKEAFTGSLRFVWIVCCVLLAVGGLLSVFTASYDLNQGIDSEQTLVEKKDRNATVETGVTPSQKA</sequence>
<comment type="subcellular location">
    <subcellularLocation>
        <location evidence="1">Membrane</location>
        <topology evidence="1">Multi-pass membrane protein</topology>
    </subcellularLocation>
</comment>
<keyword evidence="3 5" id="KW-1133">Transmembrane helix</keyword>
<dbReference type="PANTHER" id="PTHR23501:SF59">
    <property type="entry name" value="MAJOR FACILITATOR SUPERFAMILY (MFS) PROFILE DOMAIN-CONTAINING PROTEIN-RELATED"/>
    <property type="match status" value="1"/>
</dbReference>
<evidence type="ECO:0000313" key="7">
    <source>
        <dbReference type="EMBL" id="EZF54312.1"/>
    </source>
</evidence>
<feature type="transmembrane region" description="Helical" evidence="5">
    <location>
        <begin position="409"/>
        <end position="430"/>
    </location>
</feature>
<evidence type="ECO:0000256" key="3">
    <source>
        <dbReference type="ARBA" id="ARBA00022989"/>
    </source>
</evidence>
<dbReference type="GO" id="GO:0022857">
    <property type="term" value="F:transmembrane transporter activity"/>
    <property type="evidence" value="ECO:0007669"/>
    <property type="project" value="InterPro"/>
</dbReference>
<dbReference type="PRINTS" id="PR01036">
    <property type="entry name" value="TCRTETB"/>
</dbReference>
<feature type="transmembrane region" description="Helical" evidence="5">
    <location>
        <begin position="146"/>
        <end position="172"/>
    </location>
</feature>
<feature type="transmembrane region" description="Helical" evidence="5">
    <location>
        <begin position="214"/>
        <end position="231"/>
    </location>
</feature>
<evidence type="ECO:0000256" key="1">
    <source>
        <dbReference type="ARBA" id="ARBA00004141"/>
    </source>
</evidence>
<gene>
    <name evidence="7" type="ORF">H103_02963</name>
</gene>
<evidence type="ECO:0000256" key="2">
    <source>
        <dbReference type="ARBA" id="ARBA00022692"/>
    </source>
</evidence>
<evidence type="ECO:0000256" key="5">
    <source>
        <dbReference type="SAM" id="Phobius"/>
    </source>
</evidence>
<protein>
    <recommendedName>
        <fullName evidence="6">Major facilitator superfamily (MFS) profile domain-containing protein</fullName>
    </recommendedName>
</protein>
<proteinExistence type="predicted"/>
<feature type="transmembrane region" description="Helical" evidence="5">
    <location>
        <begin position="302"/>
        <end position="322"/>
    </location>
</feature>
<dbReference type="OrthoDB" id="2351791at2759"/>
<name>A0A022W7H5_TRIRU</name>
<dbReference type="FunFam" id="1.20.1250.20:FF:000786">
    <property type="entry name" value="MFS multidrug transporter, putative"/>
    <property type="match status" value="1"/>
</dbReference>
<feature type="transmembrane region" description="Helical" evidence="5">
    <location>
        <begin position="476"/>
        <end position="495"/>
    </location>
</feature>
<dbReference type="Pfam" id="PF07690">
    <property type="entry name" value="MFS_1"/>
    <property type="match status" value="1"/>
</dbReference>
<dbReference type="AlphaFoldDB" id="A0A022W7H5"/>
<dbReference type="InterPro" id="IPR020846">
    <property type="entry name" value="MFS_dom"/>
</dbReference>
<feature type="transmembrane region" description="Helical" evidence="5">
    <location>
        <begin position="368"/>
        <end position="388"/>
    </location>
</feature>
<keyword evidence="2 5" id="KW-0812">Transmembrane</keyword>
<dbReference type="Gene3D" id="1.20.1250.20">
    <property type="entry name" value="MFS general substrate transporter like domains"/>
    <property type="match status" value="1"/>
</dbReference>
<feature type="transmembrane region" description="Helical" evidence="5">
    <location>
        <begin position="615"/>
        <end position="637"/>
    </location>
</feature>
<dbReference type="InterPro" id="IPR011701">
    <property type="entry name" value="MFS"/>
</dbReference>
<feature type="transmembrane region" description="Helical" evidence="5">
    <location>
        <begin position="501"/>
        <end position="524"/>
    </location>
</feature>
<reference evidence="7" key="1">
    <citation type="submission" date="2014-02" db="EMBL/GenBank/DDBJ databases">
        <title>The Genome Sequence of Trichophyton rubrum (morphotype fischeri) CBS 288.86.</title>
        <authorList>
            <consortium name="The Broad Institute Genomics Platform"/>
            <person name="Cuomo C.A."/>
            <person name="White T.C."/>
            <person name="Graser Y."/>
            <person name="Martinez-Rossi N."/>
            <person name="Heitman J."/>
            <person name="Young S.K."/>
            <person name="Zeng Q."/>
            <person name="Gargeya S."/>
            <person name="Abouelleil A."/>
            <person name="Alvarado L."/>
            <person name="Chapman S.B."/>
            <person name="Gainer-Dewar J."/>
            <person name="Goldberg J."/>
            <person name="Griggs A."/>
            <person name="Gujja S."/>
            <person name="Hansen M."/>
            <person name="Howarth C."/>
            <person name="Imamovic A."/>
            <person name="Larimer J."/>
            <person name="Martinez D."/>
            <person name="Murphy C."/>
            <person name="Pearson M.D."/>
            <person name="Persinoti G."/>
            <person name="Poon T."/>
            <person name="Priest M."/>
            <person name="Roberts A.D."/>
            <person name="Saif S."/>
            <person name="Shea T.D."/>
            <person name="Sykes S.N."/>
            <person name="Wortman J."/>
            <person name="Nusbaum C."/>
            <person name="Birren B."/>
        </authorList>
    </citation>
    <scope>NUCLEOTIDE SEQUENCE [LARGE SCALE GENOMIC DNA]</scope>
    <source>
        <strain evidence="7">CBS 288.86</strain>
    </source>
</reference>
<dbReference type="PANTHER" id="PTHR23501">
    <property type="entry name" value="MAJOR FACILITATOR SUPERFAMILY"/>
    <property type="match status" value="1"/>
</dbReference>
<feature type="transmembrane region" description="Helical" evidence="5">
    <location>
        <begin position="184"/>
        <end position="202"/>
    </location>
</feature>
<dbReference type="SUPFAM" id="SSF103473">
    <property type="entry name" value="MFS general substrate transporter"/>
    <property type="match status" value="1"/>
</dbReference>
<dbReference type="FunFam" id="1.20.1720.10:FF:000018">
    <property type="entry name" value="Putative MFS multidrug transporter"/>
    <property type="match status" value="1"/>
</dbReference>
<accession>A0A022W7H5</accession>
<organism evidence="7">
    <name type="scientific">Trichophyton rubrum CBS 288.86</name>
    <dbReference type="NCBI Taxonomy" id="1215330"/>
    <lineage>
        <taxon>Eukaryota</taxon>
        <taxon>Fungi</taxon>
        <taxon>Dikarya</taxon>
        <taxon>Ascomycota</taxon>
        <taxon>Pezizomycotina</taxon>
        <taxon>Eurotiomycetes</taxon>
        <taxon>Eurotiomycetidae</taxon>
        <taxon>Onygenales</taxon>
        <taxon>Arthrodermataceae</taxon>
        <taxon>Trichophyton</taxon>
    </lineage>
</organism>
<dbReference type="Gene3D" id="1.20.1720.10">
    <property type="entry name" value="Multidrug resistance protein D"/>
    <property type="match status" value="1"/>
</dbReference>